<dbReference type="InterPro" id="IPR010982">
    <property type="entry name" value="Lambda_DNA-bd_dom_sf"/>
</dbReference>
<evidence type="ECO:0000259" key="1">
    <source>
        <dbReference type="PROSITE" id="PS50943"/>
    </source>
</evidence>
<keyword evidence="3" id="KW-1185">Reference proteome</keyword>
<dbReference type="CDD" id="cd00093">
    <property type="entry name" value="HTH_XRE"/>
    <property type="match status" value="1"/>
</dbReference>
<dbReference type="SUPFAM" id="SSF48452">
    <property type="entry name" value="TPR-like"/>
    <property type="match status" value="1"/>
</dbReference>
<sequence length="485" mass="53757">MNANRSVRYCRCGTQLARDNPSLLCATCQMQARDLLAGPPEVPAAFWTTDQMRDALESWHMGQVIAAYRNHPYHGRVLPQALVAGWVGITQAQLSRIENGPQLKDLDKLGQWAELLGIPSDLLWFKRPDERRRLAFMAMESVTEVPAQRQRVGFSSFSLAPSKNLLTSNGNGHAAAMQSFRAADRNVGGGHLYATVVKYLHNEVGPQLFGDAQDGDGRFTFTAAAALTEMAGWMAHDAGQDMAAWQHFNRSYQLANIGSDRQLSAHILASMSHLADHIGKPNDAIQFAQRGREVLSGGPRQPELEARLLAMHARGLATLRQPKESAQLLVQAEQMLTLSPAEEPSPWVSRFDEGSLASEAARCLRQVGDLRQAQLQAERIIALRPGDRTRSRAFGQLLLVTVFIAQGKPDEACAVAQAVLDATRQLGSYLVIQQLLDLKQLLEPHRATNKTVAAFLPCLEEALRERLWLYQWLTKDRRGENTYGL</sequence>
<reference evidence="3" key="1">
    <citation type="submission" date="2016-02" db="EMBL/GenBank/DDBJ databases">
        <authorList>
            <person name="Wibberg D."/>
        </authorList>
    </citation>
    <scope>NUCLEOTIDE SEQUENCE [LARGE SCALE GENOMIC DNA]</scope>
</reference>
<evidence type="ECO:0000313" key="2">
    <source>
        <dbReference type="EMBL" id="SBW23038.1"/>
    </source>
</evidence>
<protein>
    <recommendedName>
        <fullName evidence="1">HTH cro/C1-type domain-containing protein</fullName>
    </recommendedName>
</protein>
<proteinExistence type="predicted"/>
<dbReference type="Proteomes" id="UP000199013">
    <property type="component" value="Unassembled WGS sequence"/>
</dbReference>
<dbReference type="InterPro" id="IPR011990">
    <property type="entry name" value="TPR-like_helical_dom_sf"/>
</dbReference>
<dbReference type="PROSITE" id="PS50943">
    <property type="entry name" value="HTH_CROC1"/>
    <property type="match status" value="1"/>
</dbReference>
<gene>
    <name evidence="2" type="ORF">FDG2_3471</name>
</gene>
<dbReference type="Pfam" id="PF01381">
    <property type="entry name" value="HTH_3"/>
    <property type="match status" value="1"/>
</dbReference>
<accession>A0A1C3NZW3</accession>
<evidence type="ECO:0000313" key="3">
    <source>
        <dbReference type="Proteomes" id="UP000199013"/>
    </source>
</evidence>
<dbReference type="GO" id="GO:0003677">
    <property type="term" value="F:DNA binding"/>
    <property type="evidence" value="ECO:0007669"/>
    <property type="project" value="InterPro"/>
</dbReference>
<dbReference type="AlphaFoldDB" id="A0A1C3NZW3"/>
<dbReference type="Gene3D" id="1.25.40.10">
    <property type="entry name" value="Tetratricopeptide repeat domain"/>
    <property type="match status" value="1"/>
</dbReference>
<dbReference type="SUPFAM" id="SSF47413">
    <property type="entry name" value="lambda repressor-like DNA-binding domains"/>
    <property type="match status" value="1"/>
</dbReference>
<feature type="domain" description="HTH cro/C1-type" evidence="1">
    <location>
        <begin position="88"/>
        <end position="123"/>
    </location>
</feature>
<dbReference type="InterPro" id="IPR001387">
    <property type="entry name" value="Cro/C1-type_HTH"/>
</dbReference>
<organism evidence="2 3">
    <name type="scientific">Candidatus Protofrankia californiensis</name>
    <dbReference type="NCBI Taxonomy" id="1839754"/>
    <lineage>
        <taxon>Bacteria</taxon>
        <taxon>Bacillati</taxon>
        <taxon>Actinomycetota</taxon>
        <taxon>Actinomycetes</taxon>
        <taxon>Frankiales</taxon>
        <taxon>Frankiaceae</taxon>
        <taxon>Protofrankia</taxon>
    </lineage>
</organism>
<dbReference type="EMBL" id="FLUV01001456">
    <property type="protein sequence ID" value="SBW23038.1"/>
    <property type="molecule type" value="Genomic_DNA"/>
</dbReference>
<name>A0A1C3NZW3_9ACTN</name>